<proteinExistence type="predicted"/>
<dbReference type="Proteomes" id="UP000007755">
    <property type="component" value="Unassembled WGS sequence"/>
</dbReference>
<evidence type="ECO:0000313" key="2">
    <source>
        <dbReference type="EMBL" id="EGI67388.1"/>
    </source>
</evidence>
<protein>
    <submittedName>
        <fullName evidence="2">Uncharacterized protein</fullName>
    </submittedName>
</protein>
<evidence type="ECO:0000313" key="3">
    <source>
        <dbReference type="Proteomes" id="UP000007755"/>
    </source>
</evidence>
<dbReference type="AlphaFoldDB" id="F4WEM5"/>
<gene>
    <name evidence="2" type="ORF">G5I_04031</name>
</gene>
<accession>F4WEM5</accession>
<name>F4WEM5_ACREC</name>
<dbReference type="EMBL" id="GL888103">
    <property type="protein sequence ID" value="EGI67388.1"/>
    <property type="molecule type" value="Genomic_DNA"/>
</dbReference>
<evidence type="ECO:0000256" key="1">
    <source>
        <dbReference type="SAM" id="MobiDB-lite"/>
    </source>
</evidence>
<sequence>MAKRHERAALRLAHRSAAMSAVWRPATMKKTTGRPLFYVLLDHDTSRNPWAVLNYPNDECQEKEEKEEETDLSHQMDSILVSRDREKDHPDNEIEVTDGESLLARHLSVRSATTTP</sequence>
<feature type="compositionally biased region" description="Basic and acidic residues" evidence="1">
    <location>
        <begin position="82"/>
        <end position="92"/>
    </location>
</feature>
<keyword evidence="3" id="KW-1185">Reference proteome</keyword>
<reference evidence="2" key="1">
    <citation type="submission" date="2011-02" db="EMBL/GenBank/DDBJ databases">
        <title>The genome of the leaf-cutting ant Acromyrmex echinatior suggests key adaptations to social evolution and fungus farming.</title>
        <authorList>
            <person name="Nygaard S."/>
            <person name="Zhang G."/>
        </authorList>
    </citation>
    <scope>NUCLEOTIDE SEQUENCE</scope>
</reference>
<feature type="compositionally biased region" description="Acidic residues" evidence="1">
    <location>
        <begin position="60"/>
        <end position="70"/>
    </location>
</feature>
<feature type="region of interest" description="Disordered" evidence="1">
    <location>
        <begin position="60"/>
        <end position="100"/>
    </location>
</feature>
<dbReference type="InParanoid" id="F4WEM5"/>
<organism evidence="3">
    <name type="scientific">Acromyrmex echinatior</name>
    <name type="common">Panamanian leafcutter ant</name>
    <name type="synonym">Acromyrmex octospinosus echinatior</name>
    <dbReference type="NCBI Taxonomy" id="103372"/>
    <lineage>
        <taxon>Eukaryota</taxon>
        <taxon>Metazoa</taxon>
        <taxon>Ecdysozoa</taxon>
        <taxon>Arthropoda</taxon>
        <taxon>Hexapoda</taxon>
        <taxon>Insecta</taxon>
        <taxon>Pterygota</taxon>
        <taxon>Neoptera</taxon>
        <taxon>Endopterygota</taxon>
        <taxon>Hymenoptera</taxon>
        <taxon>Apocrita</taxon>
        <taxon>Aculeata</taxon>
        <taxon>Formicoidea</taxon>
        <taxon>Formicidae</taxon>
        <taxon>Myrmicinae</taxon>
        <taxon>Acromyrmex</taxon>
    </lineage>
</organism>